<protein>
    <submittedName>
        <fullName evidence="1">Uncharacterized protein</fullName>
    </submittedName>
</protein>
<evidence type="ECO:0000313" key="1">
    <source>
        <dbReference type="EMBL" id="SPE77714.1"/>
    </source>
</evidence>
<sequence>MKWFLLLLLFFEMGYAQKTFPNYNVIEPIVTKDFEKFNQDEYSFLKEEQPEIYRGFDQERNYIVIVKADAGISFTKNFNNSYFAVSKIFYSNGNIKRKGIAFNNSFCKSIWYEFSEDGKLIKETNYDEPYKFTFEKILQFCEKEKIPLTKEPITNGVHSQINRTYDEKFKQNVWYVSWFKQTDLIEIFVLDGESGKLLEKRYMDYINN</sequence>
<dbReference type="RefSeq" id="WP_105196338.1">
    <property type="nucleotide sequence ID" value="NZ_OLKH01000097.1"/>
</dbReference>
<dbReference type="AlphaFoldDB" id="A0A2N9PBI1"/>
<dbReference type="EMBL" id="OLKH01000097">
    <property type="protein sequence ID" value="SPE77714.1"/>
    <property type="molecule type" value="Genomic_DNA"/>
</dbReference>
<gene>
    <name evidence="1" type="ORF">FLACOL_01719</name>
</gene>
<evidence type="ECO:0000313" key="2">
    <source>
        <dbReference type="Proteomes" id="UP000238180"/>
    </source>
</evidence>
<name>A0A2N9PBI1_9FLAO</name>
<proteinExistence type="predicted"/>
<reference evidence="1 2" key="1">
    <citation type="submission" date="2018-02" db="EMBL/GenBank/DDBJ databases">
        <authorList>
            <person name="Cohen D.B."/>
            <person name="Kent A.D."/>
        </authorList>
    </citation>
    <scope>NUCLEOTIDE SEQUENCE [LARGE SCALE GENOMIC DNA]</scope>
    <source>
        <strain evidence="1">CIP109753</strain>
    </source>
</reference>
<accession>A0A2N9PBI1</accession>
<organism evidence="1 2">
    <name type="scientific">Flavobacterium columnare</name>
    <dbReference type="NCBI Taxonomy" id="996"/>
    <lineage>
        <taxon>Bacteria</taxon>
        <taxon>Pseudomonadati</taxon>
        <taxon>Bacteroidota</taxon>
        <taxon>Flavobacteriia</taxon>
        <taxon>Flavobacteriales</taxon>
        <taxon>Flavobacteriaceae</taxon>
        <taxon>Flavobacterium</taxon>
    </lineage>
</organism>
<dbReference type="Proteomes" id="UP000238180">
    <property type="component" value="Unassembled WGS sequence"/>
</dbReference>